<reference evidence="1" key="1">
    <citation type="journal article" date="2017" name="Nature">
        <title>The sunflower genome provides insights into oil metabolism, flowering and Asterid evolution.</title>
        <authorList>
            <person name="Badouin H."/>
            <person name="Gouzy J."/>
            <person name="Grassa C.J."/>
            <person name="Murat F."/>
            <person name="Staton S.E."/>
            <person name="Cottret L."/>
            <person name="Lelandais-Briere C."/>
            <person name="Owens G.L."/>
            <person name="Carrere S."/>
            <person name="Mayjonade B."/>
            <person name="Legrand L."/>
            <person name="Gill N."/>
            <person name="Kane N.C."/>
            <person name="Bowers J.E."/>
            <person name="Hubner S."/>
            <person name="Bellec A."/>
            <person name="Berard A."/>
            <person name="Berges H."/>
            <person name="Blanchet N."/>
            <person name="Boniface M.C."/>
            <person name="Brunel D."/>
            <person name="Catrice O."/>
            <person name="Chaidir N."/>
            <person name="Claudel C."/>
            <person name="Donnadieu C."/>
            <person name="Faraut T."/>
            <person name="Fievet G."/>
            <person name="Helmstetter N."/>
            <person name="King M."/>
            <person name="Knapp S.J."/>
            <person name="Lai Z."/>
            <person name="Le Paslier M.C."/>
            <person name="Lippi Y."/>
            <person name="Lorenzon L."/>
            <person name="Mandel J.R."/>
            <person name="Marage G."/>
            <person name="Marchand G."/>
            <person name="Marquand E."/>
            <person name="Bret-Mestries E."/>
            <person name="Morien E."/>
            <person name="Nambeesan S."/>
            <person name="Nguyen T."/>
            <person name="Pegot-Espagnet P."/>
            <person name="Pouilly N."/>
            <person name="Raftis F."/>
            <person name="Sallet E."/>
            <person name="Schiex T."/>
            <person name="Thomas J."/>
            <person name="Vandecasteele C."/>
            <person name="Vares D."/>
            <person name="Vear F."/>
            <person name="Vautrin S."/>
            <person name="Crespi M."/>
            <person name="Mangin B."/>
            <person name="Burke J.M."/>
            <person name="Salse J."/>
            <person name="Munos S."/>
            <person name="Vincourt P."/>
            <person name="Rieseberg L.H."/>
            <person name="Langlade N.B."/>
        </authorList>
    </citation>
    <scope>NUCLEOTIDE SEQUENCE</scope>
    <source>
        <tissue evidence="1">Leaves</tissue>
    </source>
</reference>
<keyword evidence="2" id="KW-1185">Reference proteome</keyword>
<reference evidence="1" key="2">
    <citation type="submission" date="2020-06" db="EMBL/GenBank/DDBJ databases">
        <title>Helianthus annuus Genome sequencing and assembly Release 2.</title>
        <authorList>
            <person name="Gouzy J."/>
            <person name="Langlade N."/>
            <person name="Munos S."/>
        </authorList>
    </citation>
    <scope>NUCLEOTIDE SEQUENCE</scope>
    <source>
        <tissue evidence="1">Leaves</tissue>
    </source>
</reference>
<protein>
    <submittedName>
        <fullName evidence="1">Uncharacterized protein</fullName>
    </submittedName>
</protein>
<organism evidence="1 2">
    <name type="scientific">Helianthus annuus</name>
    <name type="common">Common sunflower</name>
    <dbReference type="NCBI Taxonomy" id="4232"/>
    <lineage>
        <taxon>Eukaryota</taxon>
        <taxon>Viridiplantae</taxon>
        <taxon>Streptophyta</taxon>
        <taxon>Embryophyta</taxon>
        <taxon>Tracheophyta</taxon>
        <taxon>Spermatophyta</taxon>
        <taxon>Magnoliopsida</taxon>
        <taxon>eudicotyledons</taxon>
        <taxon>Gunneridae</taxon>
        <taxon>Pentapetalae</taxon>
        <taxon>asterids</taxon>
        <taxon>campanulids</taxon>
        <taxon>Asterales</taxon>
        <taxon>Asteraceae</taxon>
        <taxon>Asteroideae</taxon>
        <taxon>Heliantheae alliance</taxon>
        <taxon>Heliantheae</taxon>
        <taxon>Helianthus</taxon>
    </lineage>
</organism>
<dbReference type="AlphaFoldDB" id="A0A9K3NVR5"/>
<name>A0A9K3NVR5_HELAN</name>
<sequence>MIYLRTICKIKQKISRVRQIKPYASVLRSAVAINFYVAALSKIYKYISF</sequence>
<evidence type="ECO:0000313" key="1">
    <source>
        <dbReference type="EMBL" id="KAF5813323.1"/>
    </source>
</evidence>
<dbReference type="Proteomes" id="UP000215914">
    <property type="component" value="Unassembled WGS sequence"/>
</dbReference>
<proteinExistence type="predicted"/>
<comment type="caution">
    <text evidence="1">The sequence shown here is derived from an EMBL/GenBank/DDBJ whole genome shotgun (WGS) entry which is preliminary data.</text>
</comment>
<gene>
    <name evidence="1" type="ORF">HanXRQr2_Chr03g0096951</name>
</gene>
<dbReference type="EMBL" id="MNCJ02000318">
    <property type="protein sequence ID" value="KAF5813323.1"/>
    <property type="molecule type" value="Genomic_DNA"/>
</dbReference>
<evidence type="ECO:0000313" key="2">
    <source>
        <dbReference type="Proteomes" id="UP000215914"/>
    </source>
</evidence>
<dbReference type="Gramene" id="mRNA:HanXRQr2_Chr03g0096951">
    <property type="protein sequence ID" value="CDS:HanXRQr2_Chr03g0096951.1"/>
    <property type="gene ID" value="HanXRQr2_Chr03g0096951"/>
</dbReference>
<accession>A0A9K3NVR5</accession>